<dbReference type="PANTHER" id="PTHR37159:SF1">
    <property type="entry name" value="GH11867P"/>
    <property type="match status" value="1"/>
</dbReference>
<keyword evidence="2" id="KW-1185">Reference proteome</keyword>
<evidence type="ECO:0000313" key="1">
    <source>
        <dbReference type="EMBL" id="CAL4246706.1"/>
    </source>
</evidence>
<accession>A0AAV2SWJ8</accession>
<evidence type="ECO:0000313" key="2">
    <source>
        <dbReference type="Proteomes" id="UP001497623"/>
    </source>
</evidence>
<protein>
    <recommendedName>
        <fullName evidence="3">ER-bound oxygenase mpaB/mpaB'/Rubber oxygenase catalytic domain-containing protein</fullName>
    </recommendedName>
</protein>
<sequence>MNQETVEIQLIYLNGLIEIYLTKDDSFIKIGCFPCSFLTCCLSCACSVCHLILRVLIYTRRSDTPMKALKRYVSTIMHIIRWEEGDVWDPNDQAYKDLQSVRSMHSKASGLVNSQKAYDKVANVPVSDKKYVNSSCPMNSHIRDDLRKQKHKLSPLENEQTPPFYISQWDMSFTQYAFFGIITAHPKEVGVHYGTDEEFEALIHFWRGIGYLLGVEDKYNFCNGSLAEVRKLCLEFERLIILPHLTSVEWKFEHMSRSLIEGINMMVPHLSFPAMFRFVAEILGAEIPSFISHMSLLNTIQYWLMKFTFSILFLIRGIVPLFNNLLYLSLDYVLGRRQPPFGKPPVTIKL</sequence>
<name>A0AAV2SWJ8_MEGNR</name>
<organism evidence="1 2">
    <name type="scientific">Meganyctiphanes norvegica</name>
    <name type="common">Northern krill</name>
    <name type="synonym">Thysanopoda norvegica</name>
    <dbReference type="NCBI Taxonomy" id="48144"/>
    <lineage>
        <taxon>Eukaryota</taxon>
        <taxon>Metazoa</taxon>
        <taxon>Ecdysozoa</taxon>
        <taxon>Arthropoda</taxon>
        <taxon>Crustacea</taxon>
        <taxon>Multicrustacea</taxon>
        <taxon>Malacostraca</taxon>
        <taxon>Eumalacostraca</taxon>
        <taxon>Eucarida</taxon>
        <taxon>Euphausiacea</taxon>
        <taxon>Euphausiidae</taxon>
        <taxon>Meganyctiphanes</taxon>
    </lineage>
</organism>
<dbReference type="AlphaFoldDB" id="A0AAV2SWJ8"/>
<comment type="caution">
    <text evidence="1">The sequence shown here is derived from an EMBL/GenBank/DDBJ whole genome shotgun (WGS) entry which is preliminary data.</text>
</comment>
<dbReference type="Proteomes" id="UP001497623">
    <property type="component" value="Unassembled WGS sequence"/>
</dbReference>
<evidence type="ECO:0008006" key="3">
    <source>
        <dbReference type="Google" id="ProtNLM"/>
    </source>
</evidence>
<proteinExistence type="predicted"/>
<gene>
    <name evidence="1" type="ORF">MNOR_LOCUS41264</name>
</gene>
<reference evidence="1 2" key="1">
    <citation type="submission" date="2024-05" db="EMBL/GenBank/DDBJ databases">
        <authorList>
            <person name="Wallberg A."/>
        </authorList>
    </citation>
    <scope>NUCLEOTIDE SEQUENCE [LARGE SCALE GENOMIC DNA]</scope>
</reference>
<dbReference type="EMBL" id="CAXKWB010146491">
    <property type="protein sequence ID" value="CAL4246706.1"/>
    <property type="molecule type" value="Genomic_DNA"/>
</dbReference>
<dbReference type="PANTHER" id="PTHR37159">
    <property type="entry name" value="GH11867P"/>
    <property type="match status" value="1"/>
</dbReference>